<protein>
    <recommendedName>
        <fullName evidence="10">Pre-mRNA-splicing factor SPF27</fullName>
    </recommendedName>
</protein>
<reference evidence="9" key="2">
    <citation type="submission" date="2015-01" db="EMBL/GenBank/DDBJ databases">
        <title>Evolutionary Origins and Diversification of the Mycorrhizal Mutualists.</title>
        <authorList>
            <consortium name="DOE Joint Genome Institute"/>
            <consortium name="Mycorrhizal Genomics Consortium"/>
            <person name="Kohler A."/>
            <person name="Kuo A."/>
            <person name="Nagy L.G."/>
            <person name="Floudas D."/>
            <person name="Copeland A."/>
            <person name="Barry K.W."/>
            <person name="Cichocki N."/>
            <person name="Veneault-Fourrey C."/>
            <person name="LaButti K."/>
            <person name="Lindquist E.A."/>
            <person name="Lipzen A."/>
            <person name="Lundell T."/>
            <person name="Morin E."/>
            <person name="Murat C."/>
            <person name="Riley R."/>
            <person name="Ohm R."/>
            <person name="Sun H."/>
            <person name="Tunlid A."/>
            <person name="Henrissat B."/>
            <person name="Grigoriev I.V."/>
            <person name="Hibbett D.S."/>
            <person name="Martin F."/>
        </authorList>
    </citation>
    <scope>NUCLEOTIDE SEQUENCE [LARGE SCALE GENOMIC DNA]</scope>
    <source>
        <strain evidence="9">LaAM-08-1</strain>
    </source>
</reference>
<evidence type="ECO:0000256" key="2">
    <source>
        <dbReference type="ARBA" id="ARBA00010788"/>
    </source>
</evidence>
<evidence type="ECO:0000256" key="7">
    <source>
        <dbReference type="SAM" id="Coils"/>
    </source>
</evidence>
<keyword evidence="3" id="KW-0507">mRNA processing</keyword>
<dbReference type="EMBL" id="KN838559">
    <property type="protein sequence ID" value="KIK05593.1"/>
    <property type="molecule type" value="Genomic_DNA"/>
</dbReference>
<dbReference type="GO" id="GO:0000974">
    <property type="term" value="C:Prp19 complex"/>
    <property type="evidence" value="ECO:0007669"/>
    <property type="project" value="TreeGrafter"/>
</dbReference>
<dbReference type="GO" id="GO:0006397">
    <property type="term" value="P:mRNA processing"/>
    <property type="evidence" value="ECO:0007669"/>
    <property type="project" value="UniProtKB-KW"/>
</dbReference>
<dbReference type="Pfam" id="PF05700">
    <property type="entry name" value="BCAS2"/>
    <property type="match status" value="1"/>
</dbReference>
<dbReference type="GO" id="GO:0071011">
    <property type="term" value="C:precatalytic spliceosome"/>
    <property type="evidence" value="ECO:0007669"/>
    <property type="project" value="TreeGrafter"/>
</dbReference>
<keyword evidence="4" id="KW-0747">Spliceosome</keyword>
<accession>A0A0C9YBW5</accession>
<evidence type="ECO:0000256" key="1">
    <source>
        <dbReference type="ARBA" id="ARBA00004123"/>
    </source>
</evidence>
<gene>
    <name evidence="8" type="ORF">K443DRAFT_346359</name>
</gene>
<sequence length="217" mass="25067">MATETVSSSFTEIYDSLPYYDDDLQKYPELKEKVDREMARELVQPTSLHPNVPPPIQLFSNNPLLKAELQRVEANQSFPPLDSLRYQLPTPTSTPGTIQEWKEALDNAHAQLQHQRIRQNNLALLQTYGPNAWRIQNYLLEETKKQTEKAAEELVQLTVEVNRDRKNTQDRSGKQLTQLETRWTELISSVLQIEMANVALDAEINRLNQREAELAEL</sequence>
<keyword evidence="5" id="KW-0508">mRNA splicing</keyword>
<dbReference type="GO" id="GO:0008380">
    <property type="term" value="P:RNA splicing"/>
    <property type="evidence" value="ECO:0007669"/>
    <property type="project" value="UniProtKB-KW"/>
</dbReference>
<dbReference type="Proteomes" id="UP000054477">
    <property type="component" value="Unassembled WGS sequence"/>
</dbReference>
<keyword evidence="6" id="KW-0539">Nucleus</keyword>
<comment type="subcellular location">
    <subcellularLocation>
        <location evidence="1">Nucleus</location>
    </subcellularLocation>
</comment>
<evidence type="ECO:0008006" key="10">
    <source>
        <dbReference type="Google" id="ProtNLM"/>
    </source>
</evidence>
<evidence type="ECO:0000256" key="6">
    <source>
        <dbReference type="ARBA" id="ARBA00023242"/>
    </source>
</evidence>
<dbReference type="GO" id="GO:0071013">
    <property type="term" value="C:catalytic step 2 spliceosome"/>
    <property type="evidence" value="ECO:0007669"/>
    <property type="project" value="TreeGrafter"/>
</dbReference>
<feature type="coiled-coil region" evidence="7">
    <location>
        <begin position="98"/>
        <end position="160"/>
    </location>
</feature>
<dbReference type="HOGENOM" id="CLU_082523_0_0_1"/>
<evidence type="ECO:0000313" key="9">
    <source>
        <dbReference type="Proteomes" id="UP000054477"/>
    </source>
</evidence>
<evidence type="ECO:0000313" key="8">
    <source>
        <dbReference type="EMBL" id="KIK05593.1"/>
    </source>
</evidence>
<dbReference type="STRING" id="1095629.A0A0C9YBW5"/>
<name>A0A0C9YBW5_9AGAR</name>
<dbReference type="InterPro" id="IPR008409">
    <property type="entry name" value="SPF27"/>
</dbReference>
<dbReference type="AlphaFoldDB" id="A0A0C9YBW5"/>
<keyword evidence="9" id="KW-1185">Reference proteome</keyword>
<evidence type="ECO:0000256" key="4">
    <source>
        <dbReference type="ARBA" id="ARBA00022728"/>
    </source>
</evidence>
<keyword evidence="7" id="KW-0175">Coiled coil</keyword>
<organism evidence="8 9">
    <name type="scientific">Laccaria amethystina LaAM-08-1</name>
    <dbReference type="NCBI Taxonomy" id="1095629"/>
    <lineage>
        <taxon>Eukaryota</taxon>
        <taxon>Fungi</taxon>
        <taxon>Dikarya</taxon>
        <taxon>Basidiomycota</taxon>
        <taxon>Agaricomycotina</taxon>
        <taxon>Agaricomycetes</taxon>
        <taxon>Agaricomycetidae</taxon>
        <taxon>Agaricales</taxon>
        <taxon>Agaricineae</taxon>
        <taxon>Hydnangiaceae</taxon>
        <taxon>Laccaria</taxon>
    </lineage>
</organism>
<proteinExistence type="inferred from homology"/>
<reference evidence="8 9" key="1">
    <citation type="submission" date="2014-04" db="EMBL/GenBank/DDBJ databases">
        <authorList>
            <consortium name="DOE Joint Genome Institute"/>
            <person name="Kuo A."/>
            <person name="Kohler A."/>
            <person name="Nagy L.G."/>
            <person name="Floudas D."/>
            <person name="Copeland A."/>
            <person name="Barry K.W."/>
            <person name="Cichocki N."/>
            <person name="Veneault-Fourrey C."/>
            <person name="LaButti K."/>
            <person name="Lindquist E.A."/>
            <person name="Lipzen A."/>
            <person name="Lundell T."/>
            <person name="Morin E."/>
            <person name="Murat C."/>
            <person name="Sun H."/>
            <person name="Tunlid A."/>
            <person name="Henrissat B."/>
            <person name="Grigoriev I.V."/>
            <person name="Hibbett D.S."/>
            <person name="Martin F."/>
            <person name="Nordberg H.P."/>
            <person name="Cantor M.N."/>
            <person name="Hua S.X."/>
        </authorList>
    </citation>
    <scope>NUCLEOTIDE SEQUENCE [LARGE SCALE GENOMIC DNA]</scope>
    <source>
        <strain evidence="8 9">LaAM-08-1</strain>
    </source>
</reference>
<evidence type="ECO:0000256" key="3">
    <source>
        <dbReference type="ARBA" id="ARBA00022664"/>
    </source>
</evidence>
<comment type="similarity">
    <text evidence="2">Belongs to the SPF27 family.</text>
</comment>
<dbReference type="OrthoDB" id="205794at2759"/>
<dbReference type="PANTHER" id="PTHR13296:SF0">
    <property type="entry name" value="PRE-MRNA-SPLICING FACTOR SPF27"/>
    <property type="match status" value="1"/>
</dbReference>
<evidence type="ECO:0000256" key="5">
    <source>
        <dbReference type="ARBA" id="ARBA00023187"/>
    </source>
</evidence>
<dbReference type="PANTHER" id="PTHR13296">
    <property type="entry name" value="BCAS2 PROTEIN"/>
    <property type="match status" value="1"/>
</dbReference>